<dbReference type="Pfam" id="PF04970">
    <property type="entry name" value="LRAT"/>
    <property type="match status" value="1"/>
</dbReference>
<keyword evidence="4" id="KW-0443">Lipid metabolism</keyword>
<dbReference type="GO" id="GO:0005737">
    <property type="term" value="C:cytoplasm"/>
    <property type="evidence" value="ECO:0007669"/>
    <property type="project" value="TreeGrafter"/>
</dbReference>
<name>A0A7M5X2T2_9CNID</name>
<protein>
    <recommendedName>
        <fullName evidence="5">LRAT domain-containing protein</fullName>
    </recommendedName>
</protein>
<keyword evidence="7" id="KW-1185">Reference proteome</keyword>
<dbReference type="GO" id="GO:0016410">
    <property type="term" value="F:N-acyltransferase activity"/>
    <property type="evidence" value="ECO:0007669"/>
    <property type="project" value="TreeGrafter"/>
</dbReference>
<dbReference type="PANTHER" id="PTHR13943:SF31">
    <property type="entry name" value="PHOSPHOLIPASE A AND ACYLTRANSFERASE 3"/>
    <property type="match status" value="1"/>
</dbReference>
<keyword evidence="2" id="KW-0808">Transferase</keyword>
<dbReference type="OrthoDB" id="421951at2759"/>
<evidence type="ECO:0000259" key="5">
    <source>
        <dbReference type="Pfam" id="PF04970"/>
    </source>
</evidence>
<comment type="similarity">
    <text evidence="1">Belongs to the H-rev107 family.</text>
</comment>
<evidence type="ECO:0000256" key="3">
    <source>
        <dbReference type="ARBA" id="ARBA00022801"/>
    </source>
</evidence>
<dbReference type="Proteomes" id="UP000594262">
    <property type="component" value="Unplaced"/>
</dbReference>
<dbReference type="InterPro" id="IPR051496">
    <property type="entry name" value="H-rev107_PLA/AT"/>
</dbReference>
<dbReference type="PANTHER" id="PTHR13943">
    <property type="entry name" value="HRAS-LIKE SUPPRESSOR - RELATED"/>
    <property type="match status" value="1"/>
</dbReference>
<dbReference type="EnsemblMetazoa" id="CLYHEMT016349.1">
    <property type="protein sequence ID" value="CLYHEMP016349.1"/>
    <property type="gene ID" value="CLYHEMG016349"/>
</dbReference>
<proteinExistence type="inferred from homology"/>
<feature type="domain" description="LRAT" evidence="5">
    <location>
        <begin position="24"/>
        <end position="125"/>
    </location>
</feature>
<evidence type="ECO:0000256" key="4">
    <source>
        <dbReference type="ARBA" id="ARBA00023098"/>
    </source>
</evidence>
<dbReference type="AlphaFoldDB" id="A0A7M5X2T2"/>
<dbReference type="GO" id="GO:0008970">
    <property type="term" value="F:phospholipase A1 activity"/>
    <property type="evidence" value="ECO:0007669"/>
    <property type="project" value="TreeGrafter"/>
</dbReference>
<dbReference type="GO" id="GO:0004623">
    <property type="term" value="F:phospholipase A2 activity"/>
    <property type="evidence" value="ECO:0007669"/>
    <property type="project" value="TreeGrafter"/>
</dbReference>
<evidence type="ECO:0000256" key="2">
    <source>
        <dbReference type="ARBA" id="ARBA00022679"/>
    </source>
</evidence>
<evidence type="ECO:0000313" key="6">
    <source>
        <dbReference type="EnsemblMetazoa" id="CLYHEMP016349.1"/>
    </source>
</evidence>
<sequence length="125" mass="14172">RSSTQCTEQFTLRTRGFAPRVPAVRRGDILQIKGRNLYNLGYSHYAIVVDDCYVIHVKKVGGNTIIAKEKLAEAFKGKFVRINNTMDGEFSVLDIQDIIVSAESMIGHDKWPYDLLAHNCEHFVT</sequence>
<reference evidence="6" key="1">
    <citation type="submission" date="2021-01" db="UniProtKB">
        <authorList>
            <consortium name="EnsemblMetazoa"/>
        </authorList>
    </citation>
    <scope>IDENTIFICATION</scope>
</reference>
<dbReference type="GO" id="GO:0070292">
    <property type="term" value="P:N-acylphosphatidylethanolamine metabolic process"/>
    <property type="evidence" value="ECO:0007669"/>
    <property type="project" value="TreeGrafter"/>
</dbReference>
<accession>A0A7M5X2T2</accession>
<keyword evidence="3" id="KW-0378">Hydrolase</keyword>
<evidence type="ECO:0000313" key="7">
    <source>
        <dbReference type="Proteomes" id="UP000594262"/>
    </source>
</evidence>
<dbReference type="Gene3D" id="3.90.1720.10">
    <property type="entry name" value="endopeptidase domain like (from Nostoc punctiforme)"/>
    <property type="match status" value="1"/>
</dbReference>
<evidence type="ECO:0000256" key="1">
    <source>
        <dbReference type="ARBA" id="ARBA00007824"/>
    </source>
</evidence>
<dbReference type="InterPro" id="IPR007053">
    <property type="entry name" value="LRAT_dom"/>
</dbReference>
<organism evidence="6 7">
    <name type="scientific">Clytia hemisphaerica</name>
    <dbReference type="NCBI Taxonomy" id="252671"/>
    <lineage>
        <taxon>Eukaryota</taxon>
        <taxon>Metazoa</taxon>
        <taxon>Cnidaria</taxon>
        <taxon>Hydrozoa</taxon>
        <taxon>Hydroidolina</taxon>
        <taxon>Leptothecata</taxon>
        <taxon>Obeliida</taxon>
        <taxon>Clytiidae</taxon>
        <taxon>Clytia</taxon>
    </lineage>
</organism>